<evidence type="ECO:0000313" key="2">
    <source>
        <dbReference type="Proteomes" id="UP000004703"/>
    </source>
</evidence>
<evidence type="ECO:0000313" key="1">
    <source>
        <dbReference type="EMBL" id="RMX61819.1"/>
    </source>
</evidence>
<proteinExistence type="predicted"/>
<dbReference type="Proteomes" id="UP000004703">
    <property type="component" value="Chromosome"/>
</dbReference>
<reference evidence="1 2" key="1">
    <citation type="submission" date="2008-01" db="EMBL/GenBank/DDBJ databases">
        <authorList>
            <person name="Wagner-Dobler I."/>
            <person name="Ferriera S."/>
            <person name="Johnson J."/>
            <person name="Kravitz S."/>
            <person name="Beeson K."/>
            <person name="Sutton G."/>
            <person name="Rogers Y.-H."/>
            <person name="Friedman R."/>
            <person name="Frazier M."/>
            <person name="Venter J.C."/>
        </authorList>
    </citation>
    <scope>NUCLEOTIDE SEQUENCE [LARGE SCALE GENOMIC DNA]</scope>
    <source>
        <strain evidence="2">DSM 17067 / NCIMB 14079 / DFL-11</strain>
    </source>
</reference>
<name>A0A5E8UWT2_ROSAD</name>
<dbReference type="EMBL" id="ACCU02000004">
    <property type="protein sequence ID" value="RMX61819.1"/>
    <property type="molecule type" value="Genomic_DNA"/>
</dbReference>
<gene>
    <name evidence="1" type="ORF">SADFL11_00030180</name>
</gene>
<protein>
    <submittedName>
        <fullName evidence="1">Uncharacterized protein</fullName>
    </submittedName>
</protein>
<sequence>MPILLGRHYRMLSAAFSLFGEQGVQMLVSVFFDPANRQGFAPPCTSKHRSAGVSNSLCNDQQSVAGGAFTHHSRLRRITDRSSHSS</sequence>
<organism evidence="1 2">
    <name type="scientific">Roseibium alexandrii (strain DSM 17067 / NCIMB 14079 / DFL-11)</name>
    <name type="common">Labrenzia alexandrii</name>
    <dbReference type="NCBI Taxonomy" id="244592"/>
    <lineage>
        <taxon>Bacteria</taxon>
        <taxon>Pseudomonadati</taxon>
        <taxon>Pseudomonadota</taxon>
        <taxon>Alphaproteobacteria</taxon>
        <taxon>Hyphomicrobiales</taxon>
        <taxon>Stappiaceae</taxon>
        <taxon>Roseibium</taxon>
    </lineage>
</organism>
<comment type="caution">
    <text evidence="1">The sequence shown here is derived from an EMBL/GenBank/DDBJ whole genome shotgun (WGS) entry which is preliminary data.</text>
</comment>
<accession>A0A5E8UWT2</accession>
<reference evidence="1 2" key="2">
    <citation type="submission" date="2013-04" db="EMBL/GenBank/DDBJ databases">
        <authorList>
            <person name="Fiebig A."/>
            <person name="Pradella S."/>
            <person name="Wagner-Doebler I."/>
        </authorList>
    </citation>
    <scope>NUCLEOTIDE SEQUENCE [LARGE SCALE GENOMIC DNA]</scope>
    <source>
        <strain evidence="2">DSM 17067 / NCIMB 14079 / DFL-11</strain>
    </source>
</reference>
<dbReference type="AlphaFoldDB" id="A0A5E8UWT2"/>